<protein>
    <submittedName>
        <fullName evidence="2">Uncharacterized protein</fullName>
    </submittedName>
</protein>
<name>A0A6J5NFT8_9CAUD</name>
<reference evidence="2" key="1">
    <citation type="submission" date="2020-04" db="EMBL/GenBank/DDBJ databases">
        <authorList>
            <person name="Chiriac C."/>
            <person name="Salcher M."/>
            <person name="Ghai R."/>
            <person name="Kavagutti S V."/>
        </authorList>
    </citation>
    <scope>NUCLEOTIDE SEQUENCE</scope>
</reference>
<feature type="region of interest" description="Disordered" evidence="1">
    <location>
        <begin position="27"/>
        <end position="52"/>
    </location>
</feature>
<organism evidence="2">
    <name type="scientific">uncultured Caudovirales phage</name>
    <dbReference type="NCBI Taxonomy" id="2100421"/>
    <lineage>
        <taxon>Viruses</taxon>
        <taxon>Duplodnaviria</taxon>
        <taxon>Heunggongvirae</taxon>
        <taxon>Uroviricota</taxon>
        <taxon>Caudoviricetes</taxon>
        <taxon>Peduoviridae</taxon>
        <taxon>Maltschvirus</taxon>
        <taxon>Maltschvirus maltsch</taxon>
    </lineage>
</organism>
<accession>A0A6J5NFT8</accession>
<evidence type="ECO:0000256" key="1">
    <source>
        <dbReference type="SAM" id="MobiDB-lite"/>
    </source>
</evidence>
<evidence type="ECO:0000313" key="2">
    <source>
        <dbReference type="EMBL" id="CAB4156361.1"/>
    </source>
</evidence>
<feature type="compositionally biased region" description="Low complexity" evidence="1">
    <location>
        <begin position="27"/>
        <end position="39"/>
    </location>
</feature>
<gene>
    <name evidence="2" type="ORF">UFOVP671_59</name>
</gene>
<feature type="compositionally biased region" description="Polar residues" evidence="1">
    <location>
        <begin position="40"/>
        <end position="51"/>
    </location>
</feature>
<sequence>MNNNQYSSELYDPNSFLNSPVAFSGISATPSYAPSATPPNELTSSPQMQDDTNQKLRMAELLRNGGANGNTQYASGWAIPNSGFGGISDFLGNFSKDKQSNFTPHMNTSNEVQLTAPSKMSGLVNSLSGGIGSIFGSIGSLFGG</sequence>
<proteinExistence type="predicted"/>
<dbReference type="EMBL" id="LR796645">
    <property type="protein sequence ID" value="CAB4156361.1"/>
    <property type="molecule type" value="Genomic_DNA"/>
</dbReference>